<dbReference type="EMBL" id="JAAXYO010000169">
    <property type="protein sequence ID" value="MBU2788907.1"/>
    <property type="molecule type" value="Genomic_DNA"/>
</dbReference>
<dbReference type="Proteomes" id="UP001197378">
    <property type="component" value="Unassembled WGS sequence"/>
</dbReference>
<dbReference type="InterPro" id="IPR001789">
    <property type="entry name" value="Sig_transdc_resp-reg_receiver"/>
</dbReference>
<evidence type="ECO:0000259" key="4">
    <source>
        <dbReference type="PROSITE" id="PS50110"/>
    </source>
</evidence>
<dbReference type="PANTHER" id="PTHR45339:SF1">
    <property type="entry name" value="HYBRID SIGNAL TRANSDUCTION HISTIDINE KINASE J"/>
    <property type="match status" value="1"/>
</dbReference>
<dbReference type="RefSeq" id="WP_215872986.1">
    <property type="nucleotide sequence ID" value="NZ_JAAXYO010000169.1"/>
</dbReference>
<keyword evidence="6" id="KW-1185">Reference proteome</keyword>
<evidence type="ECO:0000256" key="3">
    <source>
        <dbReference type="PROSITE-ProRule" id="PRU00169"/>
    </source>
</evidence>
<evidence type="ECO:0000313" key="5">
    <source>
        <dbReference type="EMBL" id="MBU2788907.1"/>
    </source>
</evidence>
<dbReference type="Pfam" id="PF00072">
    <property type="entry name" value="Response_reg"/>
    <property type="match status" value="1"/>
</dbReference>
<evidence type="ECO:0000313" key="6">
    <source>
        <dbReference type="Proteomes" id="UP001197378"/>
    </source>
</evidence>
<dbReference type="AlphaFoldDB" id="A0AAE2YRN4"/>
<organism evidence="5 6">
    <name type="scientific">Igneacidithiobacillus copahuensis</name>
    <dbReference type="NCBI Taxonomy" id="2724909"/>
    <lineage>
        <taxon>Bacteria</taxon>
        <taxon>Pseudomonadati</taxon>
        <taxon>Pseudomonadota</taxon>
        <taxon>Acidithiobacillia</taxon>
        <taxon>Acidithiobacillales</taxon>
        <taxon>Acidithiobacillaceae</taxon>
        <taxon>Igneacidithiobacillus</taxon>
    </lineage>
</organism>
<gene>
    <name evidence="5" type="ORF">HFQ13_11965</name>
</gene>
<dbReference type="CDD" id="cd17546">
    <property type="entry name" value="REC_hyHK_CKI1_RcsC-like"/>
    <property type="match status" value="1"/>
</dbReference>
<evidence type="ECO:0000256" key="2">
    <source>
        <dbReference type="ARBA" id="ARBA00023012"/>
    </source>
</evidence>
<reference evidence="5" key="1">
    <citation type="journal article" date="2021" name="ISME J.">
        <title>Genomic evolution of the class Acidithiobacillia: deep-branching Proteobacteria living in extreme acidic conditions.</title>
        <authorList>
            <person name="Moya-Beltran A."/>
            <person name="Beard S."/>
            <person name="Rojas-Villalobos C."/>
            <person name="Issotta F."/>
            <person name="Gallardo Y."/>
            <person name="Ulloa R."/>
            <person name="Giaveno A."/>
            <person name="Degli Esposti M."/>
            <person name="Johnson D.B."/>
            <person name="Quatrini R."/>
        </authorList>
    </citation>
    <scope>NUCLEOTIDE SEQUENCE</scope>
    <source>
        <strain evidence="5">VAN18-1</strain>
    </source>
</reference>
<keyword evidence="1 3" id="KW-0597">Phosphoprotein</keyword>
<name>A0AAE2YRN4_9PROT</name>
<dbReference type="PROSITE" id="PS50110">
    <property type="entry name" value="RESPONSE_REGULATORY"/>
    <property type="match status" value="1"/>
</dbReference>
<protein>
    <submittedName>
        <fullName evidence="5">Response regulator</fullName>
    </submittedName>
</protein>
<dbReference type="GO" id="GO:0000160">
    <property type="term" value="P:phosphorelay signal transduction system"/>
    <property type="evidence" value="ECO:0007669"/>
    <property type="project" value="UniProtKB-KW"/>
</dbReference>
<dbReference type="InterPro" id="IPR011006">
    <property type="entry name" value="CheY-like_superfamily"/>
</dbReference>
<dbReference type="SUPFAM" id="SSF52172">
    <property type="entry name" value="CheY-like"/>
    <property type="match status" value="1"/>
</dbReference>
<accession>A0AAE2YRN4</accession>
<keyword evidence="2" id="KW-0902">Two-component regulatory system</keyword>
<dbReference type="SMART" id="SM00448">
    <property type="entry name" value="REC"/>
    <property type="match status" value="1"/>
</dbReference>
<evidence type="ECO:0000256" key="1">
    <source>
        <dbReference type="ARBA" id="ARBA00022553"/>
    </source>
</evidence>
<feature type="modified residue" description="4-aspartylphosphate" evidence="3">
    <location>
        <position position="51"/>
    </location>
</feature>
<proteinExistence type="predicted"/>
<comment type="caution">
    <text evidence="5">The sequence shown here is derived from an EMBL/GenBank/DDBJ whole genome shotgun (WGS) entry which is preliminary data.</text>
</comment>
<dbReference type="PANTHER" id="PTHR45339">
    <property type="entry name" value="HYBRID SIGNAL TRANSDUCTION HISTIDINE KINASE J"/>
    <property type="match status" value="1"/>
</dbReference>
<feature type="domain" description="Response regulatory" evidence="4">
    <location>
        <begin position="2"/>
        <end position="116"/>
    </location>
</feature>
<dbReference type="Gene3D" id="3.40.50.2300">
    <property type="match status" value="1"/>
</dbReference>
<sequence>MKLLLAEDDARNRDMLGRRLQRRGFTVIEAENGLVAVQATKAHGPQIILMDLAMPEMSGWEAIERIREYDPTVPIIVLSAHSLGGEQERALALGAQAYLSKPIDFEPLLGSIKELINS</sequence>